<comment type="caution">
    <text evidence="1">The sequence shown here is derived from an EMBL/GenBank/DDBJ whole genome shotgun (WGS) entry which is preliminary data.</text>
</comment>
<proteinExistence type="predicted"/>
<dbReference type="EMBL" id="BART01020935">
    <property type="protein sequence ID" value="GAG94106.1"/>
    <property type="molecule type" value="Genomic_DNA"/>
</dbReference>
<accession>X1DCF1</accession>
<name>X1DCF1_9ZZZZ</name>
<sequence>MRGIFLRIKFLIISKIKQKRIALHLQELYLLILKFLRAINLNTTLSYIFFRYFWYHNKLKGLRYQNLIRTIYKEKSCNLIEVGTFDGEHGYLMIKTAQICHPVKKVNYYGFDLFE</sequence>
<dbReference type="AlphaFoldDB" id="X1DCF1"/>
<organism evidence="1">
    <name type="scientific">marine sediment metagenome</name>
    <dbReference type="NCBI Taxonomy" id="412755"/>
    <lineage>
        <taxon>unclassified sequences</taxon>
        <taxon>metagenomes</taxon>
        <taxon>ecological metagenomes</taxon>
    </lineage>
</organism>
<feature type="non-terminal residue" evidence="1">
    <location>
        <position position="115"/>
    </location>
</feature>
<evidence type="ECO:0000313" key="1">
    <source>
        <dbReference type="EMBL" id="GAG94106.1"/>
    </source>
</evidence>
<protein>
    <submittedName>
        <fullName evidence="1">Uncharacterized protein</fullName>
    </submittedName>
</protein>
<gene>
    <name evidence="1" type="ORF">S01H4_38769</name>
</gene>
<reference evidence="1" key="1">
    <citation type="journal article" date="2014" name="Front. Microbiol.">
        <title>High frequency of phylogenetically diverse reductive dehalogenase-homologous genes in deep subseafloor sedimentary metagenomes.</title>
        <authorList>
            <person name="Kawai M."/>
            <person name="Futagami T."/>
            <person name="Toyoda A."/>
            <person name="Takaki Y."/>
            <person name="Nishi S."/>
            <person name="Hori S."/>
            <person name="Arai W."/>
            <person name="Tsubouchi T."/>
            <person name="Morono Y."/>
            <person name="Uchiyama I."/>
            <person name="Ito T."/>
            <person name="Fujiyama A."/>
            <person name="Inagaki F."/>
            <person name="Takami H."/>
        </authorList>
    </citation>
    <scope>NUCLEOTIDE SEQUENCE</scope>
    <source>
        <strain evidence="1">Expedition CK06-06</strain>
    </source>
</reference>